<name>A0A517V839_9PLAN</name>
<dbReference type="Proteomes" id="UP000316855">
    <property type="component" value="Chromosome"/>
</dbReference>
<protein>
    <submittedName>
        <fullName evidence="1">Uncharacterized protein</fullName>
    </submittedName>
</protein>
<sequence length="130" mass="14373">MTNAIFKIEIESIDPDAKIDDIAKDIIRLAPSAGVRVVDIEGSSARASKIVDSMLPTLAKQGIIDGKEQTPEEMQSEIHILISKLAGNPLKEDPNPAIDQEFILRLLEEIEAQLSRVVVNRSVKVSEEWE</sequence>
<dbReference type="AlphaFoldDB" id="A0A517V839"/>
<evidence type="ECO:0000313" key="2">
    <source>
        <dbReference type="Proteomes" id="UP000316855"/>
    </source>
</evidence>
<dbReference type="EMBL" id="CP036343">
    <property type="protein sequence ID" value="QDT89174.1"/>
    <property type="molecule type" value="Genomic_DNA"/>
</dbReference>
<keyword evidence="2" id="KW-1185">Reference proteome</keyword>
<proteinExistence type="predicted"/>
<accession>A0A517V839</accession>
<gene>
    <name evidence="1" type="ORF">Pan161_08000</name>
</gene>
<reference evidence="1 2" key="1">
    <citation type="submission" date="2019-02" db="EMBL/GenBank/DDBJ databases">
        <title>Deep-cultivation of Planctomycetes and their phenomic and genomic characterization uncovers novel biology.</title>
        <authorList>
            <person name="Wiegand S."/>
            <person name="Jogler M."/>
            <person name="Boedeker C."/>
            <person name="Pinto D."/>
            <person name="Vollmers J."/>
            <person name="Rivas-Marin E."/>
            <person name="Kohn T."/>
            <person name="Peeters S.H."/>
            <person name="Heuer A."/>
            <person name="Rast P."/>
            <person name="Oberbeckmann S."/>
            <person name="Bunk B."/>
            <person name="Jeske O."/>
            <person name="Meyerdierks A."/>
            <person name="Storesund J.E."/>
            <person name="Kallscheuer N."/>
            <person name="Luecker S."/>
            <person name="Lage O.M."/>
            <person name="Pohl T."/>
            <person name="Merkel B.J."/>
            <person name="Hornburger P."/>
            <person name="Mueller R.-W."/>
            <person name="Bruemmer F."/>
            <person name="Labrenz M."/>
            <person name="Spormann A.M."/>
            <person name="Op den Camp H."/>
            <person name="Overmann J."/>
            <person name="Amann R."/>
            <person name="Jetten M.S.M."/>
            <person name="Mascher T."/>
            <person name="Medema M.H."/>
            <person name="Devos D.P."/>
            <person name="Kaster A.-K."/>
            <person name="Ovreas L."/>
            <person name="Rohde M."/>
            <person name="Galperin M.Y."/>
            <person name="Jogler C."/>
        </authorList>
    </citation>
    <scope>NUCLEOTIDE SEQUENCE [LARGE SCALE GENOMIC DNA]</scope>
    <source>
        <strain evidence="1 2">Pan161</strain>
    </source>
</reference>
<dbReference type="RefSeq" id="WP_145224268.1">
    <property type="nucleotide sequence ID" value="NZ_CP036343.1"/>
</dbReference>
<evidence type="ECO:0000313" key="1">
    <source>
        <dbReference type="EMBL" id="QDT89174.1"/>
    </source>
</evidence>
<dbReference type="KEGG" id="gax:Pan161_08000"/>
<organism evidence="1 2">
    <name type="scientific">Gimesia algae</name>
    <dbReference type="NCBI Taxonomy" id="2527971"/>
    <lineage>
        <taxon>Bacteria</taxon>
        <taxon>Pseudomonadati</taxon>
        <taxon>Planctomycetota</taxon>
        <taxon>Planctomycetia</taxon>
        <taxon>Planctomycetales</taxon>
        <taxon>Planctomycetaceae</taxon>
        <taxon>Gimesia</taxon>
    </lineage>
</organism>